<keyword evidence="11" id="KW-1185">Reference proteome</keyword>
<dbReference type="Pfam" id="PF02861">
    <property type="entry name" value="Clp_N"/>
    <property type="match status" value="1"/>
</dbReference>
<keyword evidence="2 6" id="KW-0547">Nucleotide-binding</keyword>
<evidence type="ECO:0000313" key="10">
    <source>
        <dbReference type="EMBL" id="KYH31403.1"/>
    </source>
</evidence>
<keyword evidence="3 6" id="KW-0067">ATP-binding</keyword>
<evidence type="ECO:0000256" key="3">
    <source>
        <dbReference type="ARBA" id="ARBA00022840"/>
    </source>
</evidence>
<feature type="coiled-coil region" evidence="7">
    <location>
        <begin position="439"/>
        <end position="496"/>
    </location>
</feature>
<dbReference type="Pfam" id="PF17871">
    <property type="entry name" value="AAA_lid_9"/>
    <property type="match status" value="1"/>
</dbReference>
<evidence type="ECO:0000313" key="11">
    <source>
        <dbReference type="Proteomes" id="UP000075670"/>
    </source>
</evidence>
<dbReference type="PROSITE" id="PS00870">
    <property type="entry name" value="CLPAB_1"/>
    <property type="match status" value="1"/>
</dbReference>
<keyword evidence="7" id="KW-0175">Coiled coil</keyword>
<evidence type="ECO:0000256" key="1">
    <source>
        <dbReference type="ARBA" id="ARBA00022737"/>
    </source>
</evidence>
<dbReference type="SMART" id="SM01086">
    <property type="entry name" value="ClpB_D2-small"/>
    <property type="match status" value="1"/>
</dbReference>
<dbReference type="GO" id="GO:0016887">
    <property type="term" value="F:ATP hydrolysis activity"/>
    <property type="evidence" value="ECO:0007669"/>
    <property type="project" value="InterPro"/>
</dbReference>
<dbReference type="InterPro" id="IPR027417">
    <property type="entry name" value="P-loop_NTPase"/>
</dbReference>
<dbReference type="GO" id="GO:0005524">
    <property type="term" value="F:ATP binding"/>
    <property type="evidence" value="ECO:0007669"/>
    <property type="project" value="UniProtKB-KW"/>
</dbReference>
<accession>A0A151AV13</accession>
<evidence type="ECO:0000259" key="8">
    <source>
        <dbReference type="PROSITE" id="PS50151"/>
    </source>
</evidence>
<dbReference type="CDD" id="cd19499">
    <property type="entry name" value="RecA-like_ClpB_Hsp104-like"/>
    <property type="match status" value="1"/>
</dbReference>
<dbReference type="Gene3D" id="1.10.8.60">
    <property type="match status" value="2"/>
</dbReference>
<protein>
    <submittedName>
        <fullName evidence="10">Negative regulator of genetic competence ClpC/MecB</fullName>
    </submittedName>
</protein>
<dbReference type="GO" id="GO:0005737">
    <property type="term" value="C:cytoplasm"/>
    <property type="evidence" value="ECO:0007669"/>
    <property type="project" value="TreeGrafter"/>
</dbReference>
<dbReference type="CDD" id="cd00009">
    <property type="entry name" value="AAA"/>
    <property type="match status" value="1"/>
</dbReference>
<reference evidence="10 11" key="1">
    <citation type="submission" date="2016-02" db="EMBL/GenBank/DDBJ databases">
        <title>Genome sequence of Moorella mulderi DSM 14980.</title>
        <authorList>
            <person name="Poehlein A."/>
            <person name="Daniel R."/>
        </authorList>
    </citation>
    <scope>NUCLEOTIDE SEQUENCE [LARGE SCALE GENOMIC DNA]</scope>
    <source>
        <strain evidence="10 11">DSM 14980</strain>
    </source>
</reference>
<dbReference type="RefSeq" id="WP_062285024.1">
    <property type="nucleotide sequence ID" value="NZ_LTBC01000011.1"/>
</dbReference>
<sequence>MSPRFTERANRVLRLAQEEARALHHPAIGTEHILLGILREGDSVAARALTNLGVNVKAVRDEVRKIIRPGEAPAGGEIGLTPRAKRVLELANEEARRQGVNYVGTEHILLGLLEEGEGLAAQVLSGLGLSPDKIRQQVIALLGGAGGQPQAGGWTVLLGNLPFGMAGFPGGGAFQPMGAPGTVKMQPQRPGQTPTLDQFSRDLTRLAREDKLDPVIGREKEIERVIQILSRRTKNNPVLIGDPGVGKTAIVEGLAQKIVQNQVPEVLRDKRVVALDMSGMVAGTKYRGEFEERFKRVMDEVRAAGNVILFIDELHTLIGAGAAEGAIDAANILKPALARGELQTIGATTIDEYRKHIERDAALERRFQAVMVGEPTVEETIAILKGLRDRYEAHHRVKISDAALEAAARLSDRYITDRYLPDKAIDLVDEAASRVRLKVYTAPDDVKKLEARLEELEKEKAAAVHAQEFEKAAALRDEEKKIKEELEAKKGEWQKEKGLEKSVVTPEDIAQIVSSWTGIPVTQLAQEESERLLHLEDVLHQRVIGQDEAVHAVARAVRRARAGLKDPKRPIGSFIFLGPTGVGKTELARALAEALFGDEDAMIRFDMSEYMEKHTVSRLVGAPPGYVGYEESGQLTEAVRRRPYSVVLFDEIEKAHPDIFNVLLQVLDDGRLTDAKGRTVDFRNTVIIMTSNIGASTIKRESLGFKASTSEVAAESYEKMKKHIMEELRRTFRPEFLNRIDELIVFHALSRDDIRKIVDLMLAELNRRLEENKLSVEVTDEAREILIKEGFDEAFGARPLRRAIQTLIEDQLSDEMLAGKIAPGDKVRAVAREGKIVLEKAA</sequence>
<dbReference type="PROSITE" id="PS00871">
    <property type="entry name" value="CLPAB_2"/>
    <property type="match status" value="1"/>
</dbReference>
<gene>
    <name evidence="10" type="primary">clpC</name>
    <name evidence="10" type="ORF">MOMUL_23120</name>
</gene>
<dbReference type="PATRIC" id="fig|1122241.3.peg.2462"/>
<keyword evidence="1 5" id="KW-0677">Repeat</keyword>
<dbReference type="InterPro" id="IPR003959">
    <property type="entry name" value="ATPase_AAA_core"/>
</dbReference>
<dbReference type="InterPro" id="IPR019489">
    <property type="entry name" value="Clp_ATPase_C"/>
</dbReference>
<dbReference type="InterPro" id="IPR001270">
    <property type="entry name" value="ClpA/B"/>
</dbReference>
<feature type="domain" description="UVR" evidence="8">
    <location>
        <begin position="450"/>
        <end position="485"/>
    </location>
</feature>
<dbReference type="InterPro" id="IPR018368">
    <property type="entry name" value="ClpA/B_CS1"/>
</dbReference>
<dbReference type="InterPro" id="IPR003593">
    <property type="entry name" value="AAA+_ATPase"/>
</dbReference>
<comment type="similarity">
    <text evidence="6">Belongs to the ClpA/ClpB family.</text>
</comment>
<dbReference type="InterPro" id="IPR036628">
    <property type="entry name" value="Clp_N_dom_sf"/>
</dbReference>
<dbReference type="PANTHER" id="PTHR11638">
    <property type="entry name" value="ATP-DEPENDENT CLP PROTEASE"/>
    <property type="match status" value="1"/>
</dbReference>
<dbReference type="EMBL" id="LTBC01000011">
    <property type="protein sequence ID" value="KYH31403.1"/>
    <property type="molecule type" value="Genomic_DNA"/>
</dbReference>
<comment type="caution">
    <text evidence="10">The sequence shown here is derived from an EMBL/GenBank/DDBJ whole genome shotgun (WGS) entry which is preliminary data.</text>
</comment>
<dbReference type="Pfam" id="PF00004">
    <property type="entry name" value="AAA"/>
    <property type="match status" value="1"/>
</dbReference>
<dbReference type="InterPro" id="IPR041546">
    <property type="entry name" value="ClpA/ClpB_AAA_lid"/>
</dbReference>
<dbReference type="PANTHER" id="PTHR11638:SF18">
    <property type="entry name" value="HEAT SHOCK PROTEIN 104"/>
    <property type="match status" value="1"/>
</dbReference>
<dbReference type="FunFam" id="3.40.50.300:FF:000010">
    <property type="entry name" value="Chaperone clpB 1, putative"/>
    <property type="match status" value="1"/>
</dbReference>
<evidence type="ECO:0000259" key="9">
    <source>
        <dbReference type="PROSITE" id="PS51903"/>
    </source>
</evidence>
<dbReference type="Gene3D" id="4.10.860.10">
    <property type="entry name" value="UVR domain"/>
    <property type="match status" value="1"/>
</dbReference>
<dbReference type="InterPro" id="IPR004176">
    <property type="entry name" value="Clp_R_N"/>
</dbReference>
<dbReference type="SUPFAM" id="SSF81923">
    <property type="entry name" value="Double Clp-N motif"/>
    <property type="match status" value="1"/>
</dbReference>
<dbReference type="InterPro" id="IPR001943">
    <property type="entry name" value="UVR_dom"/>
</dbReference>
<dbReference type="FunFam" id="1.10.8.60:FF:000017">
    <property type="entry name" value="ATP-dependent chaperone ClpB"/>
    <property type="match status" value="1"/>
</dbReference>
<dbReference type="Gene3D" id="3.40.50.300">
    <property type="entry name" value="P-loop containing nucleotide triphosphate hydrolases"/>
    <property type="match status" value="2"/>
</dbReference>
<dbReference type="SUPFAM" id="SSF52540">
    <property type="entry name" value="P-loop containing nucleoside triphosphate hydrolases"/>
    <property type="match status" value="2"/>
</dbReference>
<dbReference type="PROSITE" id="PS50151">
    <property type="entry name" value="UVR"/>
    <property type="match status" value="1"/>
</dbReference>
<evidence type="ECO:0000256" key="6">
    <source>
        <dbReference type="RuleBase" id="RU004432"/>
    </source>
</evidence>
<dbReference type="FunFam" id="3.40.50.300:FF:000025">
    <property type="entry name" value="ATP-dependent Clp protease subunit"/>
    <property type="match status" value="1"/>
</dbReference>
<name>A0A151AV13_9FIRM</name>
<dbReference type="Pfam" id="PF07724">
    <property type="entry name" value="AAA_2"/>
    <property type="match status" value="1"/>
</dbReference>
<dbReference type="PRINTS" id="PR00300">
    <property type="entry name" value="CLPPROTEASEA"/>
</dbReference>
<dbReference type="InterPro" id="IPR028299">
    <property type="entry name" value="ClpA/B_CS2"/>
</dbReference>
<dbReference type="Gene3D" id="1.10.1780.10">
    <property type="entry name" value="Clp, N-terminal domain"/>
    <property type="match status" value="1"/>
</dbReference>
<dbReference type="PROSITE" id="PS51903">
    <property type="entry name" value="CLP_R"/>
    <property type="match status" value="1"/>
</dbReference>
<dbReference type="GO" id="GO:0034605">
    <property type="term" value="P:cellular response to heat"/>
    <property type="evidence" value="ECO:0007669"/>
    <property type="project" value="TreeGrafter"/>
</dbReference>
<proteinExistence type="inferred from homology"/>
<evidence type="ECO:0000256" key="7">
    <source>
        <dbReference type="SAM" id="Coils"/>
    </source>
</evidence>
<dbReference type="Pfam" id="PF10431">
    <property type="entry name" value="ClpB_D2-small"/>
    <property type="match status" value="1"/>
</dbReference>
<dbReference type="Proteomes" id="UP000075670">
    <property type="component" value="Unassembled WGS sequence"/>
</dbReference>
<evidence type="ECO:0000256" key="2">
    <source>
        <dbReference type="ARBA" id="ARBA00022741"/>
    </source>
</evidence>
<evidence type="ECO:0000256" key="5">
    <source>
        <dbReference type="PROSITE-ProRule" id="PRU01251"/>
    </source>
</evidence>
<dbReference type="OrthoDB" id="9803641at2"/>
<keyword evidence="4 6" id="KW-0143">Chaperone</keyword>
<dbReference type="InterPro" id="IPR050130">
    <property type="entry name" value="ClpA_ClpB"/>
</dbReference>
<dbReference type="SMART" id="SM00382">
    <property type="entry name" value="AAA"/>
    <property type="match status" value="2"/>
</dbReference>
<organism evidence="10 11">
    <name type="scientific">Moorella mulderi DSM 14980</name>
    <dbReference type="NCBI Taxonomy" id="1122241"/>
    <lineage>
        <taxon>Bacteria</taxon>
        <taxon>Bacillati</taxon>
        <taxon>Bacillota</taxon>
        <taxon>Clostridia</taxon>
        <taxon>Neomoorellales</taxon>
        <taxon>Neomoorellaceae</taxon>
        <taxon>Neomoorella</taxon>
    </lineage>
</organism>
<evidence type="ECO:0000256" key="4">
    <source>
        <dbReference type="ARBA" id="ARBA00023186"/>
    </source>
</evidence>
<feature type="domain" description="Clp R" evidence="9">
    <location>
        <begin position="2"/>
        <end position="144"/>
    </location>
</feature>
<dbReference type="AlphaFoldDB" id="A0A151AV13"/>